<reference evidence="1 2" key="2">
    <citation type="journal article" date="2009" name="PLoS ONE">
        <title>The photosynthetic apparatus and its regulation in the aerobic gammaproteobacterium Congregibacter litoralis gen. nov., sp. nov.</title>
        <authorList>
            <person name="Spring S."/>
            <person name="Lunsdorf H."/>
            <person name="Fuchs B.M."/>
            <person name="Tindall B.J."/>
        </authorList>
    </citation>
    <scope>NUCLEOTIDE SEQUENCE [LARGE SCALE GENOMIC DNA]</scope>
    <source>
        <strain evidence="1">KT71</strain>
    </source>
</reference>
<name>A4ABU7_9GAMM</name>
<evidence type="ECO:0008006" key="3">
    <source>
        <dbReference type="Google" id="ProtNLM"/>
    </source>
</evidence>
<protein>
    <recommendedName>
        <fullName evidence="3">Tryptophan 2,3-dioxygenase (Vermilion)</fullName>
    </recommendedName>
</protein>
<comment type="caution">
    <text evidence="1">The sequence shown here is derived from an EMBL/GenBank/DDBJ whole genome shotgun (WGS) entry which is preliminary data.</text>
</comment>
<proteinExistence type="predicted"/>
<keyword evidence="2" id="KW-1185">Reference proteome</keyword>
<dbReference type="eggNOG" id="ENOG502Z8E7">
    <property type="taxonomic scope" value="Bacteria"/>
</dbReference>
<organism evidence="1 2">
    <name type="scientific">Congregibacter litoralis KT71</name>
    <dbReference type="NCBI Taxonomy" id="314285"/>
    <lineage>
        <taxon>Bacteria</taxon>
        <taxon>Pseudomonadati</taxon>
        <taxon>Pseudomonadota</taxon>
        <taxon>Gammaproteobacteria</taxon>
        <taxon>Cellvibrionales</taxon>
        <taxon>Halieaceae</taxon>
        <taxon>Congregibacter</taxon>
    </lineage>
</organism>
<dbReference type="GO" id="GO:0019441">
    <property type="term" value="P:L-tryptophan catabolic process to kynurenine"/>
    <property type="evidence" value="ECO:0007669"/>
    <property type="project" value="InterPro"/>
</dbReference>
<dbReference type="InterPro" id="IPR037217">
    <property type="entry name" value="Trp/Indoleamine_2_3_dOase-like"/>
</dbReference>
<dbReference type="OrthoDB" id="4301605at2"/>
<accession>A4ABU7</accession>
<dbReference type="Gene3D" id="1.20.58.480">
    <property type="match status" value="1"/>
</dbReference>
<dbReference type="Proteomes" id="UP000019205">
    <property type="component" value="Chromosome"/>
</dbReference>
<dbReference type="InterPro" id="IPR015029">
    <property type="entry name" value="PrnB"/>
</dbReference>
<dbReference type="GO" id="GO:0046872">
    <property type="term" value="F:metal ion binding"/>
    <property type="evidence" value="ECO:0007669"/>
    <property type="project" value="InterPro"/>
</dbReference>
<dbReference type="Pfam" id="PF08933">
    <property type="entry name" value="PrnB"/>
    <property type="match status" value="1"/>
</dbReference>
<dbReference type="SUPFAM" id="SSF140959">
    <property type="entry name" value="Indolic compounds 2,3-dioxygenase-like"/>
    <property type="match status" value="1"/>
</dbReference>
<dbReference type="GO" id="GO:0020037">
    <property type="term" value="F:heme binding"/>
    <property type="evidence" value="ECO:0007669"/>
    <property type="project" value="InterPro"/>
</dbReference>
<evidence type="ECO:0000313" key="1">
    <source>
        <dbReference type="EMBL" id="EAQ96610.1"/>
    </source>
</evidence>
<dbReference type="AlphaFoldDB" id="A4ABU7"/>
<dbReference type="HOGENOM" id="CLU_715328_0_0_6"/>
<sequence>MSVKAQRYDEWIRSSFIEINSELEALYFAQEDRADTSAGGEALRQLLHDEGRAHIIGLHKEGNTDEGFEAAFSLLGNVGLYMGACRRHGITEPSRERSSPLVEASGLALHIGASLGVAPRFATSHLSTHNSASNGVYRSFTKLKDEFLFLDFNTRGIFAYKRAADALVRTVPLGITHPVTADLLLAAHQTLEDVARYNEQLFEQLDPARFFYSVRPYYKPYRVGKSEYRGANAGDFAGINEIDLLLGLCRAEDPSYSQLLVDKFLYMMPEDQARLRDSMRRKSLMDQILEGLKSPGSCGRYFEENARLFLKVCEAHGRTAAQHHDQLVERFIEKPSSALDEKHLTHITASGPPLEVLMAALQKLRDLRTAAPRDDIQSRYKDIAAIRSALGEAAS</sequence>
<evidence type="ECO:0000313" key="2">
    <source>
        <dbReference type="Proteomes" id="UP000019205"/>
    </source>
</evidence>
<dbReference type="Gene3D" id="1.20.58.600">
    <property type="match status" value="1"/>
</dbReference>
<dbReference type="EMBL" id="AAOA02000004">
    <property type="protein sequence ID" value="EAQ96610.1"/>
    <property type="molecule type" value="Genomic_DNA"/>
</dbReference>
<reference evidence="1 2" key="1">
    <citation type="journal article" date="2007" name="Proc. Natl. Acad. Sci. U.S.A.">
        <title>Characterization of a marine gammaproteobacterium capable of aerobic anoxygenic photosynthesis.</title>
        <authorList>
            <person name="Fuchs B.M."/>
            <person name="Spring S."/>
            <person name="Teeling H."/>
            <person name="Quast C."/>
            <person name="Wulf J."/>
            <person name="Schattenhofer M."/>
            <person name="Yan S."/>
            <person name="Ferriera S."/>
            <person name="Johnson J."/>
            <person name="Glockner F.O."/>
            <person name="Amann R."/>
        </authorList>
    </citation>
    <scope>NUCLEOTIDE SEQUENCE [LARGE SCALE GENOMIC DNA]</scope>
    <source>
        <strain evidence="1">KT71</strain>
    </source>
</reference>
<gene>
    <name evidence="1" type="ORF">KT71_06282</name>
</gene>
<dbReference type="STRING" id="314285.KT71_06282"/>
<dbReference type="RefSeq" id="WP_008293677.1">
    <property type="nucleotide sequence ID" value="NZ_CM002299.1"/>
</dbReference>